<name>A0A5M9WUU1_PAEAM</name>
<evidence type="ECO:0000256" key="3">
    <source>
        <dbReference type="ARBA" id="ARBA00022763"/>
    </source>
</evidence>
<reference evidence="7 8" key="1">
    <citation type="journal article" date="2019" name="J. Ind. Microbiol. Biotechnol.">
        <title>Paenibacillus amylolyticus 27C64 has a diverse set of carbohydrate-active enzymes and complete pectin deconstruction system.</title>
        <authorList>
            <person name="Keggi C."/>
            <person name="Doran-Peterson J."/>
        </authorList>
    </citation>
    <scope>NUCLEOTIDE SEQUENCE [LARGE SCALE GENOMIC DNA]</scope>
    <source>
        <strain evidence="7 8">27C64</strain>
    </source>
</reference>
<dbReference type="OrthoDB" id="9801520at2"/>
<dbReference type="InterPro" id="IPR011335">
    <property type="entry name" value="Restrct_endonuc-II-like"/>
</dbReference>
<keyword evidence="4 6" id="KW-0378">Hydrolase</keyword>
<dbReference type="EC" id="3.1.-.-" evidence="6"/>
<dbReference type="SUPFAM" id="SSF52980">
    <property type="entry name" value="Restriction endonuclease-like"/>
    <property type="match status" value="1"/>
</dbReference>
<evidence type="ECO:0000256" key="2">
    <source>
        <dbReference type="ARBA" id="ARBA00022759"/>
    </source>
</evidence>
<proteinExistence type="inferred from homology"/>
<dbReference type="GO" id="GO:0006298">
    <property type="term" value="P:mismatch repair"/>
    <property type="evidence" value="ECO:0007669"/>
    <property type="project" value="UniProtKB-UniRule"/>
</dbReference>
<dbReference type="Pfam" id="PF03852">
    <property type="entry name" value="Vsr"/>
    <property type="match status" value="1"/>
</dbReference>
<dbReference type="Gene3D" id="3.40.960.10">
    <property type="entry name" value="VSR Endonuclease"/>
    <property type="match status" value="1"/>
</dbReference>
<protein>
    <recommendedName>
        <fullName evidence="6">Very short patch repair endonuclease</fullName>
        <ecNumber evidence="6">3.1.-.-</ecNumber>
    </recommendedName>
</protein>
<comment type="caution">
    <text evidence="7">The sequence shown here is derived from an EMBL/GenBank/DDBJ whole genome shotgun (WGS) entry which is preliminary data.</text>
</comment>
<dbReference type="InterPro" id="IPR004603">
    <property type="entry name" value="DNA_mismatch_endonuc_vsr"/>
</dbReference>
<comment type="similarity">
    <text evidence="6">Belongs to the vsr family.</text>
</comment>
<keyword evidence="5 6" id="KW-0234">DNA repair</keyword>
<dbReference type="PIRSF" id="PIRSF018267">
    <property type="entry name" value="VSR_endonuc"/>
    <property type="match status" value="1"/>
</dbReference>
<dbReference type="Proteomes" id="UP000323664">
    <property type="component" value="Unassembled WGS sequence"/>
</dbReference>
<organism evidence="7 8">
    <name type="scientific">Paenibacillus amylolyticus</name>
    <dbReference type="NCBI Taxonomy" id="1451"/>
    <lineage>
        <taxon>Bacteria</taxon>
        <taxon>Bacillati</taxon>
        <taxon>Bacillota</taxon>
        <taxon>Bacilli</taxon>
        <taxon>Bacillales</taxon>
        <taxon>Paenibacillaceae</taxon>
        <taxon>Paenibacillus</taxon>
    </lineage>
</organism>
<comment type="function">
    <text evidence="6">May nick specific sequences that contain T:G mispairs resulting from m5C-deamination.</text>
</comment>
<evidence type="ECO:0000256" key="4">
    <source>
        <dbReference type="ARBA" id="ARBA00022801"/>
    </source>
</evidence>
<evidence type="ECO:0000313" key="8">
    <source>
        <dbReference type="Proteomes" id="UP000323664"/>
    </source>
</evidence>
<keyword evidence="2 6" id="KW-0255">Endonuclease</keyword>
<keyword evidence="3 6" id="KW-0227">DNA damage</keyword>
<evidence type="ECO:0000256" key="1">
    <source>
        <dbReference type="ARBA" id="ARBA00022722"/>
    </source>
</evidence>
<accession>A0A5M9WUU1</accession>
<keyword evidence="1 6" id="KW-0540">Nuclease</keyword>
<dbReference type="EMBL" id="RIAS01000008">
    <property type="protein sequence ID" value="KAA8785447.1"/>
    <property type="molecule type" value="Genomic_DNA"/>
</dbReference>
<gene>
    <name evidence="7" type="ORF">EC604_16525</name>
</gene>
<dbReference type="RefSeq" id="WP_123065223.1">
    <property type="nucleotide sequence ID" value="NZ_RIAS01000008.1"/>
</dbReference>
<dbReference type="GO" id="GO:0004519">
    <property type="term" value="F:endonuclease activity"/>
    <property type="evidence" value="ECO:0007669"/>
    <property type="project" value="UniProtKB-KW"/>
</dbReference>
<dbReference type="GO" id="GO:0016787">
    <property type="term" value="F:hydrolase activity"/>
    <property type="evidence" value="ECO:0007669"/>
    <property type="project" value="UniProtKB-KW"/>
</dbReference>
<evidence type="ECO:0000313" key="7">
    <source>
        <dbReference type="EMBL" id="KAA8785447.1"/>
    </source>
</evidence>
<evidence type="ECO:0000256" key="5">
    <source>
        <dbReference type="ARBA" id="ARBA00023204"/>
    </source>
</evidence>
<sequence>MKTPEEIHKMMSSIKGKNTKLELSVSKQLWHRGFRFRKNVKSLFGKPDIAIKKFKVVIFVDSCFWHGCKDHFKIPKKNPDYWLKKINRNIQRDQEVTDYYKGEKWNIIRIWEHDLKSNSAVIIEDIRNFLIDCKNKL</sequence>
<dbReference type="NCBIfam" id="TIGR00632">
    <property type="entry name" value="vsr"/>
    <property type="match status" value="1"/>
</dbReference>
<evidence type="ECO:0000256" key="6">
    <source>
        <dbReference type="PIRNR" id="PIRNR018267"/>
    </source>
</evidence>
<dbReference type="CDD" id="cd00221">
    <property type="entry name" value="Vsr"/>
    <property type="match status" value="1"/>
</dbReference>
<dbReference type="AlphaFoldDB" id="A0A5M9WUU1"/>